<dbReference type="InterPro" id="IPR002885">
    <property type="entry name" value="PPR_rpt"/>
</dbReference>
<comment type="caution">
    <text evidence="3">The sequence shown here is derived from an EMBL/GenBank/DDBJ whole genome shotgun (WGS) entry which is preliminary data.</text>
</comment>
<evidence type="ECO:0000256" key="2">
    <source>
        <dbReference type="PROSITE-ProRule" id="PRU00708"/>
    </source>
</evidence>
<feature type="repeat" description="PPR" evidence="2">
    <location>
        <begin position="574"/>
        <end position="609"/>
    </location>
</feature>
<dbReference type="FunFam" id="1.25.40.10:FF:000453">
    <property type="entry name" value="Pentatricopeptide repeat-containing protein mitochondrial"/>
    <property type="match status" value="1"/>
</dbReference>
<dbReference type="InterPro" id="IPR011990">
    <property type="entry name" value="TPR-like_helical_dom_sf"/>
</dbReference>
<dbReference type="Pfam" id="PF20431">
    <property type="entry name" value="E_motif"/>
    <property type="match status" value="1"/>
</dbReference>
<dbReference type="AlphaFoldDB" id="A0AAV3P5U4"/>
<dbReference type="PROSITE" id="PS51375">
    <property type="entry name" value="PPR"/>
    <property type="match status" value="6"/>
</dbReference>
<feature type="repeat" description="PPR" evidence="2">
    <location>
        <begin position="310"/>
        <end position="344"/>
    </location>
</feature>
<gene>
    <name evidence="3" type="ORF">LIER_06617</name>
</gene>
<dbReference type="FunFam" id="1.25.40.10:FF:000351">
    <property type="entry name" value="Pentatricopeptide repeat-containing protein"/>
    <property type="match status" value="1"/>
</dbReference>
<feature type="repeat" description="PPR" evidence="2">
    <location>
        <begin position="239"/>
        <end position="274"/>
    </location>
</feature>
<feature type="repeat" description="PPR" evidence="2">
    <location>
        <begin position="676"/>
        <end position="710"/>
    </location>
</feature>
<feature type="repeat" description="PPR" evidence="2">
    <location>
        <begin position="539"/>
        <end position="573"/>
    </location>
</feature>
<organism evidence="3 4">
    <name type="scientific">Lithospermum erythrorhizon</name>
    <name type="common">Purple gromwell</name>
    <name type="synonym">Lithospermum officinale var. erythrorhizon</name>
    <dbReference type="NCBI Taxonomy" id="34254"/>
    <lineage>
        <taxon>Eukaryota</taxon>
        <taxon>Viridiplantae</taxon>
        <taxon>Streptophyta</taxon>
        <taxon>Embryophyta</taxon>
        <taxon>Tracheophyta</taxon>
        <taxon>Spermatophyta</taxon>
        <taxon>Magnoliopsida</taxon>
        <taxon>eudicotyledons</taxon>
        <taxon>Gunneridae</taxon>
        <taxon>Pentapetalae</taxon>
        <taxon>asterids</taxon>
        <taxon>lamiids</taxon>
        <taxon>Boraginales</taxon>
        <taxon>Boraginaceae</taxon>
        <taxon>Boraginoideae</taxon>
        <taxon>Lithospermeae</taxon>
        <taxon>Lithospermum</taxon>
    </lineage>
</organism>
<protein>
    <recommendedName>
        <fullName evidence="5">Pentatricopeptide repeat-containing protein</fullName>
    </recommendedName>
</protein>
<dbReference type="Proteomes" id="UP001454036">
    <property type="component" value="Unassembled WGS sequence"/>
</dbReference>
<keyword evidence="4" id="KW-1185">Reference proteome</keyword>
<reference evidence="3 4" key="1">
    <citation type="submission" date="2024-01" db="EMBL/GenBank/DDBJ databases">
        <title>The complete chloroplast genome sequence of Lithospermum erythrorhizon: insights into the phylogenetic relationship among Boraginaceae species and the maternal lineages of purple gromwells.</title>
        <authorList>
            <person name="Okada T."/>
            <person name="Watanabe K."/>
        </authorList>
    </citation>
    <scope>NUCLEOTIDE SEQUENCE [LARGE SCALE GENOMIC DNA]</scope>
</reference>
<dbReference type="FunFam" id="1.25.40.10:FF:000573">
    <property type="entry name" value="Pentatricopeptide repeat-containing protein mitochondrial"/>
    <property type="match status" value="1"/>
</dbReference>
<evidence type="ECO:0000313" key="3">
    <source>
        <dbReference type="EMBL" id="GAA0146731.1"/>
    </source>
</evidence>
<dbReference type="Pfam" id="PF13041">
    <property type="entry name" value="PPR_2"/>
    <property type="match status" value="1"/>
</dbReference>
<feature type="repeat" description="PPR" evidence="2">
    <location>
        <begin position="437"/>
        <end position="468"/>
    </location>
</feature>
<dbReference type="InterPro" id="IPR046848">
    <property type="entry name" value="E_motif"/>
</dbReference>
<dbReference type="Gene3D" id="1.25.40.10">
    <property type="entry name" value="Tetratricopeptide repeat domain"/>
    <property type="match status" value="4"/>
</dbReference>
<evidence type="ECO:0008006" key="5">
    <source>
        <dbReference type="Google" id="ProtNLM"/>
    </source>
</evidence>
<dbReference type="EMBL" id="BAABME010000975">
    <property type="protein sequence ID" value="GAA0146731.1"/>
    <property type="molecule type" value="Genomic_DNA"/>
</dbReference>
<accession>A0AAV3P5U4</accession>
<dbReference type="GO" id="GO:0009451">
    <property type="term" value="P:RNA modification"/>
    <property type="evidence" value="ECO:0007669"/>
    <property type="project" value="InterPro"/>
</dbReference>
<dbReference type="PANTHER" id="PTHR47926:SF524">
    <property type="entry name" value="(WILD MALAYSIAN BANANA) HYPOTHETICAL PROTEIN"/>
    <property type="match status" value="1"/>
</dbReference>
<evidence type="ECO:0000313" key="4">
    <source>
        <dbReference type="Proteomes" id="UP001454036"/>
    </source>
</evidence>
<keyword evidence="1" id="KW-0677">Repeat</keyword>
<dbReference type="NCBIfam" id="TIGR00756">
    <property type="entry name" value="PPR"/>
    <property type="match status" value="3"/>
</dbReference>
<sequence>MTRQLNLKPLYTKPLQRSTSLSPFCSFHNVHHVFDKSPKPPLISMHHSMLDYLHDNNKFAALAIFKHHLQKGISEIDEVSIAIALKACRGDLKRGAQIHGFSITTGFLSYLTVSNSLMNVYSKCGEFGMAMRIFEKLEYRDSVSYNTLLSGFMNGKEALCFASKMHSDGVVFDAVSYTSVLAHCADCEKFNLGTLLHCNVLKSGLDRELFIGNALVTLYSKSGRMVEAKRVFCGISNKDLVSWNALISGYAQMGSHGLETIMGFNEMMREGMSLDHVSFTSAISACGHERFVEMGRQIHTLAFKSGYIRHVSVCNVLVSMYSKCEKVEDAKLVFMKMIDKNVISWTTMISIDEDNAVQLFNEMRRDGVYPNDVTFVGLVHAITINNLELQGVMVHAFCLKAGFVSELNVANSFVTMYAKFVSMKEAAKIFEELHYRDVISWNALISGYAQNGMCQEAFETYLTAIMESWPNEYTFGSVLHAIASSESISLKHGQRCHSYLLKLGLTSDPIVSGALLDMYAKRGSIGESLKVFTEIGEKSEVAWTAIISAYARHGDYESVMSLFEGMAKKGATPDSVTFLSVLTACARKGMVNRGIDLFNSMVEDYSIKPSPEHFSCMVDMLGRAGRLKEADEFLNQIPGGPGLTMLQSLLGACRTYGNVDIAMRVADVLLEMEPEESGSYILMSNLYAEKGQWDKVAKVRKKMRDKGVKKEVGFSWVDVGRSADYLHAFSSGDKSHSQYEDIYTMAEWLGSETRYLEKQGGKGNTIRISLDEIRLFDSL</sequence>
<name>A0AAV3P5U4_LITER</name>
<evidence type="ECO:0000256" key="1">
    <source>
        <dbReference type="ARBA" id="ARBA00022737"/>
    </source>
</evidence>
<dbReference type="PANTHER" id="PTHR47926">
    <property type="entry name" value="PENTATRICOPEPTIDE REPEAT-CONTAINING PROTEIN"/>
    <property type="match status" value="1"/>
</dbReference>
<proteinExistence type="predicted"/>
<dbReference type="GO" id="GO:0003723">
    <property type="term" value="F:RNA binding"/>
    <property type="evidence" value="ECO:0007669"/>
    <property type="project" value="InterPro"/>
</dbReference>
<dbReference type="InterPro" id="IPR046960">
    <property type="entry name" value="PPR_At4g14850-like_plant"/>
</dbReference>
<dbReference type="Pfam" id="PF01535">
    <property type="entry name" value="PPR"/>
    <property type="match status" value="6"/>
</dbReference>